<accession>A0A8B8EGG5</accession>
<organism evidence="2 4">
    <name type="scientific">Crassostrea virginica</name>
    <name type="common">Eastern oyster</name>
    <dbReference type="NCBI Taxonomy" id="6565"/>
    <lineage>
        <taxon>Eukaryota</taxon>
        <taxon>Metazoa</taxon>
        <taxon>Spiralia</taxon>
        <taxon>Lophotrochozoa</taxon>
        <taxon>Mollusca</taxon>
        <taxon>Bivalvia</taxon>
        <taxon>Autobranchia</taxon>
        <taxon>Pteriomorphia</taxon>
        <taxon>Ostreida</taxon>
        <taxon>Ostreoidea</taxon>
        <taxon>Ostreidae</taxon>
        <taxon>Crassostrea</taxon>
    </lineage>
</organism>
<proteinExistence type="predicted"/>
<evidence type="ECO:0000313" key="4">
    <source>
        <dbReference type="RefSeq" id="XP_022339727.1"/>
    </source>
</evidence>
<name>A0A8B8EGG5_CRAVI</name>
<evidence type="ECO:0000313" key="3">
    <source>
        <dbReference type="RefSeq" id="XP_022339726.1"/>
    </source>
</evidence>
<evidence type="ECO:0000313" key="2">
    <source>
        <dbReference type="Proteomes" id="UP000694844"/>
    </source>
</evidence>
<dbReference type="OrthoDB" id="6149390at2759"/>
<feature type="region of interest" description="Disordered" evidence="1">
    <location>
        <begin position="117"/>
        <end position="214"/>
    </location>
</feature>
<feature type="compositionally biased region" description="Polar residues" evidence="1">
    <location>
        <begin position="15"/>
        <end position="30"/>
    </location>
</feature>
<dbReference type="KEGG" id="cvn:111134710"/>
<protein>
    <submittedName>
        <fullName evidence="3 4">Uncharacterized protein LOC111134710</fullName>
    </submittedName>
</protein>
<dbReference type="GeneID" id="111134710"/>
<dbReference type="RefSeq" id="XP_022339726.1">
    <property type="nucleotide sequence ID" value="XM_022484018.1"/>
</dbReference>
<feature type="compositionally biased region" description="Basic and acidic residues" evidence="1">
    <location>
        <begin position="195"/>
        <end position="214"/>
    </location>
</feature>
<reference evidence="3 4" key="1">
    <citation type="submission" date="2025-04" db="UniProtKB">
        <authorList>
            <consortium name="RefSeq"/>
        </authorList>
    </citation>
    <scope>IDENTIFICATION</scope>
    <source>
        <tissue evidence="3 4">Whole sample</tissue>
    </source>
</reference>
<dbReference type="RefSeq" id="XP_022339727.1">
    <property type="nucleotide sequence ID" value="XM_022484019.1"/>
</dbReference>
<dbReference type="AlphaFoldDB" id="A0A8B8EGG5"/>
<feature type="compositionally biased region" description="Acidic residues" evidence="1">
    <location>
        <begin position="117"/>
        <end position="130"/>
    </location>
</feature>
<keyword evidence="2" id="KW-1185">Reference proteome</keyword>
<dbReference type="Proteomes" id="UP000694844">
    <property type="component" value="Chromosome 5"/>
</dbReference>
<evidence type="ECO:0000256" key="1">
    <source>
        <dbReference type="SAM" id="MobiDB-lite"/>
    </source>
</evidence>
<feature type="compositionally biased region" description="Basic residues" evidence="1">
    <location>
        <begin position="1"/>
        <end position="14"/>
    </location>
</feature>
<sequence length="214" mass="24877">MRFWRRSRPHRHSRTSNIDDSQETNNVSIPNGNHLRWNPFYRVSRSGRFHPFHSTINPFLHGTQEHVPKCLALVSHSDILMGRRVENFSAECWLQNHLHQFAHTSANEVHINNIETAEEAEESEDVDDDSPVGSDMDRRSYSSLDSCELESDDREEENGRLGDGLPPDIFNYTVAIELPPYHDEPPPSYEEAVAEDERRERLHSSTRSRDAFLW</sequence>
<gene>
    <name evidence="3 4" type="primary">LOC111134710</name>
</gene>
<feature type="region of interest" description="Disordered" evidence="1">
    <location>
        <begin position="1"/>
        <end position="30"/>
    </location>
</feature>
<feature type="compositionally biased region" description="Acidic residues" evidence="1">
    <location>
        <begin position="147"/>
        <end position="156"/>
    </location>
</feature>